<gene>
    <name evidence="2" type="ORF">BGHDH14_bghG000700000001001</name>
</gene>
<dbReference type="HOGENOM" id="CLU_573621_0_0_1"/>
<dbReference type="OrthoDB" id="3543857at2759"/>
<organism evidence="2 3">
    <name type="scientific">Blumeria graminis f. sp. hordei (strain DH14)</name>
    <name type="common">Barley powdery mildew</name>
    <name type="synonym">Oidium monilioides f. sp. hordei</name>
    <dbReference type="NCBI Taxonomy" id="546991"/>
    <lineage>
        <taxon>Eukaryota</taxon>
        <taxon>Fungi</taxon>
        <taxon>Dikarya</taxon>
        <taxon>Ascomycota</taxon>
        <taxon>Pezizomycotina</taxon>
        <taxon>Leotiomycetes</taxon>
        <taxon>Erysiphales</taxon>
        <taxon>Erysiphaceae</taxon>
        <taxon>Blumeria</taxon>
        <taxon>Blumeria hordei</taxon>
    </lineage>
</organism>
<evidence type="ECO:0008006" key="4">
    <source>
        <dbReference type="Google" id="ProtNLM"/>
    </source>
</evidence>
<dbReference type="Proteomes" id="UP000015441">
    <property type="component" value="Unassembled WGS sequence"/>
</dbReference>
<keyword evidence="3" id="KW-1185">Reference proteome</keyword>
<sequence length="476" mass="53600">MGIAHHPKSITLKSPAPKRLKIQFDFIVAEHSAYRSGSTPSAPDPTLVTDVDDNDRDGYIISELKNDKCSSSNKYIVAWKDKPHLLVCVDDQNARDYVSSKSIEEWHLDKFDSELKAMTSSHKPSREDAKTRRKRKPLSKKRKRCKPIPLLPTCNSDPQSSNMTSTGPEIDCQDLTISPSSPSKLLRSPNVRHNKLRVKEIGDEHASQFQSASYISRNGDQQCSEKKFTAPISGLQTRAKLYSPNENPPSTPTDIEQSQILLSKLTEASSELLKDDLIRNTKKLDPASLSSSQKSMVDFMPHFTSELMAYNESMRKKERFKGLNQSSINGIYASEPSTGAFLQHSNSFTLDTANQTECEIQSIPDESWGREKQGSLVTNYLFGWKGDDKYTWESEGKINTDIVAEALRIKRKTIEIENFGLEATRAHTFICELQANTNLRISSASKESSSNFRKVVGTSISNTRLHETRFRQNTQK</sequence>
<evidence type="ECO:0000313" key="3">
    <source>
        <dbReference type="Proteomes" id="UP000015441"/>
    </source>
</evidence>
<name>N1JAF5_BLUG1</name>
<comment type="caution">
    <text evidence="2">The sequence shown here is derived from an EMBL/GenBank/DDBJ whole genome shotgun (WGS) entry which is preliminary data.</text>
</comment>
<reference evidence="2 3" key="1">
    <citation type="journal article" date="2010" name="Science">
        <title>Genome expansion and gene loss in powdery mildew fungi reveal tradeoffs in extreme parasitism.</title>
        <authorList>
            <person name="Spanu P.D."/>
            <person name="Abbott J.C."/>
            <person name="Amselem J."/>
            <person name="Burgis T.A."/>
            <person name="Soanes D.M."/>
            <person name="Stueber K."/>
            <person name="Ver Loren van Themaat E."/>
            <person name="Brown J.K.M."/>
            <person name="Butcher S.A."/>
            <person name="Gurr S.J."/>
            <person name="Lebrun M.-H."/>
            <person name="Ridout C.J."/>
            <person name="Schulze-Lefert P."/>
            <person name="Talbot N.J."/>
            <person name="Ahmadinejad N."/>
            <person name="Ametz C."/>
            <person name="Barton G.R."/>
            <person name="Benjdia M."/>
            <person name="Bidzinski P."/>
            <person name="Bindschedler L.V."/>
            <person name="Both M."/>
            <person name="Brewer M.T."/>
            <person name="Cadle-Davidson L."/>
            <person name="Cadle-Davidson M.M."/>
            <person name="Collemare J."/>
            <person name="Cramer R."/>
            <person name="Frenkel O."/>
            <person name="Godfrey D."/>
            <person name="Harriman J."/>
            <person name="Hoede C."/>
            <person name="King B.C."/>
            <person name="Klages S."/>
            <person name="Kleemann J."/>
            <person name="Knoll D."/>
            <person name="Koti P.S."/>
            <person name="Kreplak J."/>
            <person name="Lopez-Ruiz F.J."/>
            <person name="Lu X."/>
            <person name="Maekawa T."/>
            <person name="Mahanil S."/>
            <person name="Micali C."/>
            <person name="Milgroom M.G."/>
            <person name="Montana G."/>
            <person name="Noir S."/>
            <person name="O'Connell R.J."/>
            <person name="Oberhaensli S."/>
            <person name="Parlange F."/>
            <person name="Pedersen C."/>
            <person name="Quesneville H."/>
            <person name="Reinhardt R."/>
            <person name="Rott M."/>
            <person name="Sacristan S."/>
            <person name="Schmidt S.M."/>
            <person name="Schoen M."/>
            <person name="Skamnioti P."/>
            <person name="Sommer H."/>
            <person name="Stephens A."/>
            <person name="Takahara H."/>
            <person name="Thordal-Christensen H."/>
            <person name="Vigouroux M."/>
            <person name="Wessling R."/>
            <person name="Wicker T."/>
            <person name="Panstruga R."/>
        </authorList>
    </citation>
    <scope>NUCLEOTIDE SEQUENCE [LARGE SCALE GENOMIC DNA]</scope>
    <source>
        <strain evidence="2">DH14</strain>
    </source>
</reference>
<feature type="compositionally biased region" description="Polar residues" evidence="1">
    <location>
        <begin position="153"/>
        <end position="167"/>
    </location>
</feature>
<dbReference type="AlphaFoldDB" id="N1JAF5"/>
<protein>
    <recommendedName>
        <fullName evidence="4">Chromo domain-containing protein</fullName>
    </recommendedName>
</protein>
<dbReference type="STRING" id="546991.N1JAF5"/>
<accession>N1JAF5</accession>
<dbReference type="InParanoid" id="N1JAF5"/>
<proteinExistence type="predicted"/>
<evidence type="ECO:0000313" key="2">
    <source>
        <dbReference type="EMBL" id="CCU74897.1"/>
    </source>
</evidence>
<evidence type="ECO:0000256" key="1">
    <source>
        <dbReference type="SAM" id="MobiDB-lite"/>
    </source>
</evidence>
<dbReference type="EMBL" id="CAUH01000700">
    <property type="protein sequence ID" value="CCU74897.1"/>
    <property type="molecule type" value="Genomic_DNA"/>
</dbReference>
<feature type="compositionally biased region" description="Low complexity" evidence="1">
    <location>
        <begin position="178"/>
        <end position="187"/>
    </location>
</feature>
<feature type="compositionally biased region" description="Basic residues" evidence="1">
    <location>
        <begin position="131"/>
        <end position="146"/>
    </location>
</feature>
<feature type="region of interest" description="Disordered" evidence="1">
    <location>
        <begin position="117"/>
        <end position="187"/>
    </location>
</feature>